<dbReference type="PANTHER" id="PTHR33434">
    <property type="entry name" value="DEGV DOMAIN-CONTAINING PROTEIN DR_1986-RELATED"/>
    <property type="match status" value="1"/>
</dbReference>
<dbReference type="SMART" id="SM01121">
    <property type="entry name" value="Dak1_2"/>
    <property type="match status" value="1"/>
</dbReference>
<dbReference type="InterPro" id="IPR050270">
    <property type="entry name" value="DegV_domain_contain"/>
</dbReference>
<evidence type="ECO:0000259" key="1">
    <source>
        <dbReference type="PROSITE" id="PS51480"/>
    </source>
</evidence>
<evidence type="ECO:0000313" key="2">
    <source>
        <dbReference type="EMBL" id="RKD75409.1"/>
    </source>
</evidence>
<dbReference type="InterPro" id="IPR019986">
    <property type="entry name" value="YloV-like"/>
</dbReference>
<feature type="domain" description="DhaL" evidence="1">
    <location>
        <begin position="9"/>
        <end position="202"/>
    </location>
</feature>
<dbReference type="EMBL" id="RAPK01000007">
    <property type="protein sequence ID" value="RKD75409.1"/>
    <property type="molecule type" value="Genomic_DNA"/>
</dbReference>
<dbReference type="GO" id="GO:0006071">
    <property type="term" value="P:glycerol metabolic process"/>
    <property type="evidence" value="ECO:0007669"/>
    <property type="project" value="InterPro"/>
</dbReference>
<dbReference type="RefSeq" id="WP_425452969.1">
    <property type="nucleotide sequence ID" value="NZ_RAPK01000007.1"/>
</dbReference>
<dbReference type="Pfam" id="PF02734">
    <property type="entry name" value="Dak2"/>
    <property type="match status" value="1"/>
</dbReference>
<dbReference type="Pfam" id="PF13684">
    <property type="entry name" value="FakA-like_C"/>
    <property type="match status" value="1"/>
</dbReference>
<accession>A0A419V626</accession>
<gene>
    <name evidence="2" type="ORF">ATL39_1108</name>
</gene>
<dbReference type="InterPro" id="IPR033470">
    <property type="entry name" value="FakA-like_C"/>
</dbReference>
<dbReference type="Gene3D" id="1.25.40.340">
    <property type="match status" value="1"/>
</dbReference>
<proteinExistence type="predicted"/>
<dbReference type="InterPro" id="IPR036117">
    <property type="entry name" value="DhaL_dom_sf"/>
</dbReference>
<name>A0A419V626_9BACL</name>
<organism evidence="2 3">
    <name type="scientific">Sinobaca qinghaiensis</name>
    <dbReference type="NCBI Taxonomy" id="342944"/>
    <lineage>
        <taxon>Bacteria</taxon>
        <taxon>Bacillati</taxon>
        <taxon>Bacillota</taxon>
        <taxon>Bacilli</taxon>
        <taxon>Bacillales</taxon>
        <taxon>Sporolactobacillaceae</taxon>
        <taxon>Sinobaca</taxon>
    </lineage>
</organism>
<comment type="caution">
    <text evidence="2">The sequence shown here is derived from an EMBL/GenBank/DDBJ whole genome shotgun (WGS) entry which is preliminary data.</text>
</comment>
<evidence type="ECO:0000313" key="3">
    <source>
        <dbReference type="Proteomes" id="UP000285120"/>
    </source>
</evidence>
<dbReference type="Pfam" id="PF21645">
    <property type="entry name" value="FakA-like_M"/>
    <property type="match status" value="1"/>
</dbReference>
<dbReference type="AlphaFoldDB" id="A0A419V626"/>
<protein>
    <recommendedName>
        <fullName evidence="1">DhaL domain-containing protein</fullName>
    </recommendedName>
</protein>
<dbReference type="SMART" id="SM01120">
    <property type="entry name" value="Dak2"/>
    <property type="match status" value="1"/>
</dbReference>
<dbReference type="PANTHER" id="PTHR33434:SF4">
    <property type="entry name" value="PHOSPHATASE PROTEIN"/>
    <property type="match status" value="1"/>
</dbReference>
<dbReference type="Proteomes" id="UP000285120">
    <property type="component" value="Unassembled WGS sequence"/>
</dbReference>
<keyword evidence="3" id="KW-1185">Reference proteome</keyword>
<dbReference type="GO" id="GO:0004371">
    <property type="term" value="F:glycerone kinase activity"/>
    <property type="evidence" value="ECO:0007669"/>
    <property type="project" value="InterPro"/>
</dbReference>
<dbReference type="NCBIfam" id="TIGR03599">
    <property type="entry name" value="YloV"/>
    <property type="match status" value="1"/>
</dbReference>
<dbReference type="SUPFAM" id="SSF101473">
    <property type="entry name" value="DhaL-like"/>
    <property type="match status" value="1"/>
</dbReference>
<dbReference type="PROSITE" id="PS51480">
    <property type="entry name" value="DHAL"/>
    <property type="match status" value="1"/>
</dbReference>
<dbReference type="InterPro" id="IPR004007">
    <property type="entry name" value="DhaL_dom"/>
</dbReference>
<dbReference type="InterPro" id="IPR048394">
    <property type="entry name" value="FakA-like_M"/>
</dbReference>
<reference evidence="2 3" key="1">
    <citation type="submission" date="2018-09" db="EMBL/GenBank/DDBJ databases">
        <title>Genomic Encyclopedia of Archaeal and Bacterial Type Strains, Phase II (KMG-II): from individual species to whole genera.</title>
        <authorList>
            <person name="Goeker M."/>
        </authorList>
    </citation>
    <scope>NUCLEOTIDE SEQUENCE [LARGE SCALE GENOMIC DNA]</scope>
    <source>
        <strain evidence="2 3">DSM 17008</strain>
    </source>
</reference>
<sequence>MLENELKASKLADMLGEGAAMLHKHAQEVDALNVFPVPDGDTGKNMNLTISSGMKEVMAADHSESAGNTAKAFSKGLLMGARGNSGVILSQLFRGFSQVLEKETNVTAVQLAAAFNEGVHTAYKAVMKPVEGTILTVAREGAAYAQEQLQDSTTPEEYFRFLVEGSEQSLAGTPELLPILKEVGVVDSGGQGLVYIYKGMYNVLAGLASSDAREEVPSLDDLVKLEHHQQAQTQLSTEDMEYGYCTEVMICFDEEKLNKNPYDETAFRNELSAWGDSLLVVNDEELLKIHIHAEYPGEVINRAQRYGSLRHIKAEDMREQHQAIVEEDSRQKAGSVKPKSRYGVVAVSAGPGMDELFKGMGAHEIISGGQTMNPSTEDFLQAIERVNAEHVFLLPNNGNIIMAAGQAAEVADKQTTVIETKTIPEGLSALLALDESKDASANSRAMAEAKSRVKSGEVTFSVRDTMINGRSIAKDDYMGISGKDIISAGTDIKEVTNELLASMINEETEIVTIIEGEDSDEETSAAVQAFIEKHYEEAEVERHHGGQPLYPYIISVE</sequence>